<keyword evidence="3" id="KW-0813">Transport</keyword>
<feature type="transmembrane region" description="Helical" evidence="7">
    <location>
        <begin position="221"/>
        <end position="241"/>
    </location>
</feature>
<feature type="transmembrane region" description="Helical" evidence="7">
    <location>
        <begin position="275"/>
        <end position="294"/>
    </location>
</feature>
<dbReference type="SUPFAM" id="SSF51735">
    <property type="entry name" value="NAD(P)-binding Rossmann-fold domains"/>
    <property type="match status" value="1"/>
</dbReference>
<evidence type="ECO:0000256" key="7">
    <source>
        <dbReference type="SAM" id="Phobius"/>
    </source>
</evidence>
<evidence type="ECO:0000256" key="4">
    <source>
        <dbReference type="ARBA" id="ARBA00022692"/>
    </source>
</evidence>
<feature type="transmembrane region" description="Helical" evidence="7">
    <location>
        <begin position="329"/>
        <end position="354"/>
    </location>
</feature>
<dbReference type="RefSeq" id="WP_382422727.1">
    <property type="nucleotide sequence ID" value="NZ_JBHSCW010000007.1"/>
</dbReference>
<feature type="transmembrane region" description="Helical" evidence="7">
    <location>
        <begin position="300"/>
        <end position="322"/>
    </location>
</feature>
<sequence>MEHIDQTIFYEVAGLLGLATLVGIIGVSLRQPLIVCFIAAGIIAGPDVTGFASANEAISLLAEIGIALLLFLVGLKLDLQLVRTLGPVAVATGLGQVIFTSVFGYFICLGLGLDPLTSLYVAVALTFSSTIIIVKLLSDKGEIDSLYGRIALGFLIVQDIAVVVAMVVLSAVGIGAGAGGDGGTMAVLTALGGGLLMVAAVVVFIRYLAEPLLRRLARVPELLIIFAITWAVIFAALGEMAGVGKELGGLLAGVSLASSTYRENVATRLSSLRDFLLLFFFISLGMGLNLDLLGDQVGPAVILSLFVLIGNPLIVLIIMGIMGYRKRTGFLAGLTVSQISEFSLIFMAMGLSLGHVGDEAMGLVTLVGLVTIMLSTYLITYSQTLYHLLEPLLGIFERRMPYREQSEEEAVIEGRYDVILFGLGRYGRGIARDLMAQEKSLLGIDFDPETLKRYHARGYPALYGDVSDPEFLLHLPYRQAEWVIMATPPQRTGVIGVDQRVALIQTLRDAGYTGRIAVTSHDLWDARQMVKAGADVVLNPFSDGAARAVEKITGQPVRQEEEIFGAGQAS</sequence>
<feature type="transmembrane region" description="Helical" evidence="7">
    <location>
        <begin position="360"/>
        <end position="379"/>
    </location>
</feature>
<dbReference type="Gene3D" id="3.40.50.720">
    <property type="entry name" value="NAD(P)-binding Rossmann-like Domain"/>
    <property type="match status" value="1"/>
</dbReference>
<gene>
    <name evidence="9" type="ORF">ACFOW6_12580</name>
</gene>
<feature type="transmembrane region" description="Helical" evidence="7">
    <location>
        <begin position="119"/>
        <end position="138"/>
    </location>
</feature>
<dbReference type="Proteomes" id="UP001595799">
    <property type="component" value="Unassembled WGS sequence"/>
</dbReference>
<dbReference type="EMBL" id="JBHSCW010000007">
    <property type="protein sequence ID" value="MFC4352377.1"/>
    <property type="molecule type" value="Genomic_DNA"/>
</dbReference>
<evidence type="ECO:0000256" key="5">
    <source>
        <dbReference type="ARBA" id="ARBA00022989"/>
    </source>
</evidence>
<dbReference type="PANTHER" id="PTHR42751:SF3">
    <property type="entry name" value="SODIUM_GLUTAMATE SYMPORTER"/>
    <property type="match status" value="1"/>
</dbReference>
<comment type="caution">
    <text evidence="9">The sequence shown here is derived from an EMBL/GenBank/DDBJ whole genome shotgun (WGS) entry which is preliminary data.</text>
</comment>
<name>A0ABV8UNS0_9PROT</name>
<evidence type="ECO:0000256" key="1">
    <source>
        <dbReference type="ARBA" id="ARBA00004141"/>
    </source>
</evidence>
<reference evidence="10" key="1">
    <citation type="journal article" date="2019" name="Int. J. Syst. Evol. Microbiol.">
        <title>The Global Catalogue of Microorganisms (GCM) 10K type strain sequencing project: providing services to taxonomists for standard genome sequencing and annotation.</title>
        <authorList>
            <consortium name="The Broad Institute Genomics Platform"/>
            <consortium name="The Broad Institute Genome Sequencing Center for Infectious Disease"/>
            <person name="Wu L."/>
            <person name="Ma J."/>
        </authorList>
    </citation>
    <scope>NUCLEOTIDE SEQUENCE [LARGE SCALE GENOMIC DNA]</scope>
    <source>
        <strain evidence="10">CECT 8472</strain>
    </source>
</reference>
<comment type="subcellular location">
    <subcellularLocation>
        <location evidence="1">Membrane</location>
        <topology evidence="1">Multi-pass membrane protein</topology>
    </subcellularLocation>
</comment>
<evidence type="ECO:0000313" key="9">
    <source>
        <dbReference type="EMBL" id="MFC4352377.1"/>
    </source>
</evidence>
<evidence type="ECO:0000313" key="10">
    <source>
        <dbReference type="Proteomes" id="UP001595799"/>
    </source>
</evidence>
<evidence type="ECO:0000256" key="2">
    <source>
        <dbReference type="ARBA" id="ARBA00005551"/>
    </source>
</evidence>
<dbReference type="Gene3D" id="1.20.1530.20">
    <property type="match status" value="1"/>
</dbReference>
<feature type="transmembrane region" description="Helical" evidence="7">
    <location>
        <begin position="150"/>
        <end position="174"/>
    </location>
</feature>
<comment type="similarity">
    <text evidence="2">Belongs to the monovalent cation:proton antiporter 2 (CPA2) transporter (TC 2.A.37) family.</text>
</comment>
<proteinExistence type="inferred from homology"/>
<organism evidence="9 10">
    <name type="scientific">Fodinicurvata halophila</name>
    <dbReference type="NCBI Taxonomy" id="1419723"/>
    <lineage>
        <taxon>Bacteria</taxon>
        <taxon>Pseudomonadati</taxon>
        <taxon>Pseudomonadota</taxon>
        <taxon>Alphaproteobacteria</taxon>
        <taxon>Rhodospirillales</taxon>
        <taxon>Rhodovibrionaceae</taxon>
        <taxon>Fodinicurvata</taxon>
    </lineage>
</organism>
<dbReference type="InterPro" id="IPR006153">
    <property type="entry name" value="Cation/H_exchanger_TM"/>
</dbReference>
<accession>A0ABV8UNS0</accession>
<dbReference type="InterPro" id="IPR036291">
    <property type="entry name" value="NAD(P)-bd_dom_sf"/>
</dbReference>
<dbReference type="InterPro" id="IPR003148">
    <property type="entry name" value="RCK_N"/>
</dbReference>
<feature type="transmembrane region" description="Helical" evidence="7">
    <location>
        <begin position="186"/>
        <end position="209"/>
    </location>
</feature>
<protein>
    <submittedName>
        <fullName evidence="9">Cation:proton antiporter</fullName>
    </submittedName>
</protein>
<feature type="domain" description="RCK N-terminal" evidence="8">
    <location>
        <begin position="415"/>
        <end position="538"/>
    </location>
</feature>
<evidence type="ECO:0000259" key="8">
    <source>
        <dbReference type="PROSITE" id="PS51201"/>
    </source>
</evidence>
<feature type="transmembrane region" description="Helical" evidence="7">
    <location>
        <begin position="57"/>
        <end position="75"/>
    </location>
</feature>
<keyword evidence="5 7" id="KW-1133">Transmembrane helix</keyword>
<evidence type="ECO:0000256" key="3">
    <source>
        <dbReference type="ARBA" id="ARBA00022448"/>
    </source>
</evidence>
<dbReference type="PROSITE" id="PS51201">
    <property type="entry name" value="RCK_N"/>
    <property type="match status" value="1"/>
</dbReference>
<feature type="transmembrane region" description="Helical" evidence="7">
    <location>
        <begin position="12"/>
        <end position="45"/>
    </location>
</feature>
<keyword evidence="10" id="KW-1185">Reference proteome</keyword>
<keyword evidence="4 7" id="KW-0812">Transmembrane</keyword>
<evidence type="ECO:0000256" key="6">
    <source>
        <dbReference type="ARBA" id="ARBA00023136"/>
    </source>
</evidence>
<dbReference type="InterPro" id="IPR038770">
    <property type="entry name" value="Na+/solute_symporter_sf"/>
</dbReference>
<dbReference type="Pfam" id="PF02254">
    <property type="entry name" value="TrkA_N"/>
    <property type="match status" value="1"/>
</dbReference>
<keyword evidence="6 7" id="KW-0472">Membrane</keyword>
<feature type="transmembrane region" description="Helical" evidence="7">
    <location>
        <begin position="87"/>
        <end position="113"/>
    </location>
</feature>
<dbReference type="Pfam" id="PF00999">
    <property type="entry name" value="Na_H_Exchanger"/>
    <property type="match status" value="1"/>
</dbReference>
<dbReference type="PANTHER" id="PTHR42751">
    <property type="entry name" value="SODIUM/HYDROGEN EXCHANGER FAMILY/TRKA DOMAIN PROTEIN"/>
    <property type="match status" value="1"/>
</dbReference>